<evidence type="ECO:0000313" key="1">
    <source>
        <dbReference type="EMBL" id="SCL94571.1"/>
    </source>
</evidence>
<protein>
    <recommendedName>
        <fullName evidence="3">Group-specific protein</fullName>
    </recommendedName>
</protein>
<organism evidence="1 2">
    <name type="scientific">Bacillus cytotoxicus</name>
    <dbReference type="NCBI Taxonomy" id="580165"/>
    <lineage>
        <taxon>Bacteria</taxon>
        <taxon>Bacillati</taxon>
        <taxon>Bacillota</taxon>
        <taxon>Bacilli</taxon>
        <taxon>Bacillales</taxon>
        <taxon>Bacillaceae</taxon>
        <taxon>Bacillus</taxon>
        <taxon>Bacillus cereus group</taxon>
    </lineage>
</organism>
<sequence length="121" mass="14620">MSEVERIMECCERQDDVFRTYIMCLLQLKQYREHSQNVYQELRTDYLARGICEREVDQLIKESETFRAYYLPKVLCWDFLSENPAYIESALTNVLKYEPLQLSIVQWRRVIACVENEVSYE</sequence>
<gene>
    <name evidence="1" type="ORF">BCB44BAC_02402</name>
</gene>
<accession>A0AAX2CI28</accession>
<name>A0AAX2CI28_9BACI</name>
<dbReference type="Proteomes" id="UP000242164">
    <property type="component" value="Unassembled WGS sequence"/>
</dbReference>
<dbReference type="EMBL" id="FMIK01000029">
    <property type="protein sequence ID" value="SCL94571.1"/>
    <property type="molecule type" value="Genomic_DNA"/>
</dbReference>
<comment type="caution">
    <text evidence="1">The sequence shown here is derived from an EMBL/GenBank/DDBJ whole genome shotgun (WGS) entry which is preliminary data.</text>
</comment>
<proteinExistence type="predicted"/>
<dbReference type="RefSeq" id="WP_087098881.1">
    <property type="nucleotide sequence ID" value="NZ_CP066179.1"/>
</dbReference>
<evidence type="ECO:0000313" key="2">
    <source>
        <dbReference type="Proteomes" id="UP000242164"/>
    </source>
</evidence>
<evidence type="ECO:0008006" key="3">
    <source>
        <dbReference type="Google" id="ProtNLM"/>
    </source>
</evidence>
<dbReference type="AlphaFoldDB" id="A0AAX2CI28"/>
<reference evidence="1 2" key="1">
    <citation type="submission" date="2016-08" db="EMBL/GenBank/DDBJ databases">
        <authorList>
            <person name="Loux V."/>
            <person name="Rue O."/>
        </authorList>
    </citation>
    <scope>NUCLEOTIDE SEQUENCE [LARGE SCALE GENOMIC DNA]</scope>
    <source>
        <strain evidence="1 2">AFSSA_08CEB44bac</strain>
    </source>
</reference>